<keyword evidence="2" id="KW-1185">Reference proteome</keyword>
<name>R4XHZ9_TAPDE</name>
<dbReference type="VEuPathDB" id="FungiDB:TAPDE_003171"/>
<proteinExistence type="predicted"/>
<organism evidence="1 2">
    <name type="scientific">Taphrina deformans (strain PYCC 5710 / ATCC 11124 / CBS 356.35 / IMI 108563 / JCM 9778 / NBRC 8474)</name>
    <name type="common">Peach leaf curl fungus</name>
    <name type="synonym">Lalaria deformans</name>
    <dbReference type="NCBI Taxonomy" id="1097556"/>
    <lineage>
        <taxon>Eukaryota</taxon>
        <taxon>Fungi</taxon>
        <taxon>Dikarya</taxon>
        <taxon>Ascomycota</taxon>
        <taxon>Taphrinomycotina</taxon>
        <taxon>Taphrinomycetes</taxon>
        <taxon>Taphrinales</taxon>
        <taxon>Taphrinaceae</taxon>
        <taxon>Taphrina</taxon>
    </lineage>
</organism>
<comment type="caution">
    <text evidence="1">The sequence shown here is derived from an EMBL/GenBank/DDBJ whole genome shotgun (WGS) entry which is preliminary data.</text>
</comment>
<sequence length="293" mass="32323">MKTGVTIHGCAIHIGHGYLATAGHCVQLPGILREIEAKPKISLRLFWGSGSLYHPERCKRFQAYQATLVAVSPEIKNVWSTAEGIRTVDDVAGLLDFAFLRIAEPVSKLGKTFRFQHFLIPSRLPETTAEHAVGLLAANGEIGTSLYYEKYVQFMRLNQLSNLSIKGILSCLLKKGTRSKGPWVFHDDTADGIETVQVDGTGHYLRHNCPNLQGASGGALILQNQDTQKSIGINTASEVGLEVAPGQYQQRPAHKNLAILWEGSLLECFKTQIVPMVQQTKEYLDVTRAWNSL</sequence>
<protein>
    <recommendedName>
        <fullName evidence="3">Peptidase S1 domain-containing protein</fullName>
    </recommendedName>
</protein>
<dbReference type="EMBL" id="CAHR02000118">
    <property type="protein sequence ID" value="CCG83027.1"/>
    <property type="molecule type" value="Genomic_DNA"/>
</dbReference>
<evidence type="ECO:0000313" key="1">
    <source>
        <dbReference type="EMBL" id="CCG83027.1"/>
    </source>
</evidence>
<gene>
    <name evidence="1" type="ORF">TAPDE_003171</name>
</gene>
<reference evidence="1 2" key="1">
    <citation type="journal article" date="2013" name="MBio">
        <title>Genome sequencing of the plant pathogen Taphrina deformans, the causal agent of peach leaf curl.</title>
        <authorList>
            <person name="Cisse O.H."/>
            <person name="Almeida J.M.G.C.F."/>
            <person name="Fonseca A."/>
            <person name="Kumar A.A."/>
            <person name="Salojaervi J."/>
            <person name="Overmyer K."/>
            <person name="Hauser P.M."/>
            <person name="Pagni M."/>
        </authorList>
    </citation>
    <scope>NUCLEOTIDE SEQUENCE [LARGE SCALE GENOMIC DNA]</scope>
    <source>
        <strain evidence="2">PYCC 5710 / ATCC 11124 / CBS 356.35 / IMI 108563 / JCM 9778 / NBRC 8474</strain>
    </source>
</reference>
<dbReference type="SUPFAM" id="SSF50494">
    <property type="entry name" value="Trypsin-like serine proteases"/>
    <property type="match status" value="1"/>
</dbReference>
<dbReference type="InterPro" id="IPR009003">
    <property type="entry name" value="Peptidase_S1_PA"/>
</dbReference>
<evidence type="ECO:0008006" key="3">
    <source>
        <dbReference type="Google" id="ProtNLM"/>
    </source>
</evidence>
<dbReference type="Proteomes" id="UP000013776">
    <property type="component" value="Unassembled WGS sequence"/>
</dbReference>
<evidence type="ECO:0000313" key="2">
    <source>
        <dbReference type="Proteomes" id="UP000013776"/>
    </source>
</evidence>
<accession>R4XHZ9</accession>
<dbReference type="AlphaFoldDB" id="R4XHZ9"/>